<dbReference type="EMBL" id="CADIKF010000010">
    <property type="protein sequence ID" value="CAB3753614.1"/>
    <property type="molecule type" value="Genomic_DNA"/>
</dbReference>
<dbReference type="AlphaFoldDB" id="A0A6J5DJF7"/>
<evidence type="ECO:0000313" key="2">
    <source>
        <dbReference type="Proteomes" id="UP000494329"/>
    </source>
</evidence>
<sequence length="125" mass="14157">MQHHPMLVELVNHRDGEALRVKIDQSAAILDVADLDALIQHLAVLRAKMHPAISPHISRQHQYAIEIDPCWYTEKHPLYDGAVVFFRHTGFNWAGFAVPQESLVKLIDALSQHAEASQEMYSVPN</sequence>
<gene>
    <name evidence="1" type="ORF">LMG29739_01783</name>
</gene>
<protein>
    <submittedName>
        <fullName evidence="1">Uncharacterized protein</fullName>
    </submittedName>
</protein>
<evidence type="ECO:0000313" key="1">
    <source>
        <dbReference type="EMBL" id="CAB3753614.1"/>
    </source>
</evidence>
<accession>A0A6J5DJF7</accession>
<reference evidence="1 2" key="1">
    <citation type="submission" date="2020-04" db="EMBL/GenBank/DDBJ databases">
        <authorList>
            <person name="De Canck E."/>
        </authorList>
    </citation>
    <scope>NUCLEOTIDE SEQUENCE [LARGE SCALE GENOMIC DNA]</scope>
    <source>
        <strain evidence="1 2">LMG 29739</strain>
    </source>
</reference>
<proteinExistence type="predicted"/>
<organism evidence="1 2">
    <name type="scientific">Paraburkholderia solisilvae</name>
    <dbReference type="NCBI Taxonomy" id="624376"/>
    <lineage>
        <taxon>Bacteria</taxon>
        <taxon>Pseudomonadati</taxon>
        <taxon>Pseudomonadota</taxon>
        <taxon>Betaproteobacteria</taxon>
        <taxon>Burkholderiales</taxon>
        <taxon>Burkholderiaceae</taxon>
        <taxon>Paraburkholderia</taxon>
    </lineage>
</organism>
<dbReference type="RefSeq" id="WP_246270154.1">
    <property type="nucleotide sequence ID" value="NZ_CADIKF010000010.1"/>
</dbReference>
<dbReference type="Proteomes" id="UP000494329">
    <property type="component" value="Unassembled WGS sequence"/>
</dbReference>
<name>A0A6J5DJF7_9BURK</name>
<keyword evidence="2" id="KW-1185">Reference proteome</keyword>